<dbReference type="InterPro" id="IPR017523">
    <property type="entry name" value="Rv3268"/>
</dbReference>
<proteinExistence type="predicted"/>
<protein>
    <submittedName>
        <fullName evidence="1">TIGR03089 family protein</fullName>
    </submittedName>
</protein>
<accession>A0ABV8KRG5</accession>
<dbReference type="InterPro" id="IPR042099">
    <property type="entry name" value="ANL_N_sf"/>
</dbReference>
<dbReference type="NCBIfam" id="TIGR03089">
    <property type="entry name" value="TIGR03089 family protein"/>
    <property type="match status" value="1"/>
</dbReference>
<evidence type="ECO:0000313" key="1">
    <source>
        <dbReference type="EMBL" id="MFC4108709.1"/>
    </source>
</evidence>
<dbReference type="EMBL" id="JBHSBN010000017">
    <property type="protein sequence ID" value="MFC4108709.1"/>
    <property type="molecule type" value="Genomic_DNA"/>
</dbReference>
<evidence type="ECO:0000313" key="2">
    <source>
        <dbReference type="Proteomes" id="UP001595868"/>
    </source>
</evidence>
<keyword evidence="2" id="KW-1185">Reference proteome</keyword>
<reference evidence="2" key="1">
    <citation type="journal article" date="2019" name="Int. J. Syst. Evol. Microbiol.">
        <title>The Global Catalogue of Microorganisms (GCM) 10K type strain sequencing project: providing services to taxonomists for standard genome sequencing and annotation.</title>
        <authorList>
            <consortium name="The Broad Institute Genomics Platform"/>
            <consortium name="The Broad Institute Genome Sequencing Center for Infectious Disease"/>
            <person name="Wu L."/>
            <person name="Ma J."/>
        </authorList>
    </citation>
    <scope>NUCLEOTIDE SEQUENCE [LARGE SCALE GENOMIC DNA]</scope>
    <source>
        <strain evidence="2">2902at01</strain>
    </source>
</reference>
<organism evidence="1 2">
    <name type="scientific">Micromonospora zhanjiangensis</name>
    <dbReference type="NCBI Taxonomy" id="1522057"/>
    <lineage>
        <taxon>Bacteria</taxon>
        <taxon>Bacillati</taxon>
        <taxon>Actinomycetota</taxon>
        <taxon>Actinomycetes</taxon>
        <taxon>Micromonosporales</taxon>
        <taxon>Micromonosporaceae</taxon>
        <taxon>Micromonospora</taxon>
    </lineage>
</organism>
<dbReference type="RefSeq" id="WP_377549334.1">
    <property type="nucleotide sequence ID" value="NZ_JBHSBN010000017.1"/>
</dbReference>
<name>A0ABV8KRG5_9ACTN</name>
<dbReference type="SUPFAM" id="SSF56801">
    <property type="entry name" value="Acetyl-CoA synthetase-like"/>
    <property type="match status" value="1"/>
</dbReference>
<sequence length="260" mass="27317">MLSASPGPGAVLADPAHGGHPLLTYLDAATGERAELSAAQLGGWAARTAHLLLDECRLTVGDRVAVLLPPHWQTAAVLFGAWSAGLSVAFHPAATAGLPRIGPGANGPFQVTFAALRRIDDWLEDVPPAEHRFALGLTPDAAPLAEVPDGYRDYVAAVRRHADTAPPYDAVRGGDAATVDGTTFAQWRRLAEEIAARHGFRAGDRVLVDTAHEHPVTWLLAPLVTGASIVLCANADADADALARHARREGATRVLSTTRP</sequence>
<dbReference type="Gene3D" id="3.40.50.12780">
    <property type="entry name" value="N-terminal domain of ligase-like"/>
    <property type="match status" value="1"/>
</dbReference>
<dbReference type="Proteomes" id="UP001595868">
    <property type="component" value="Unassembled WGS sequence"/>
</dbReference>
<gene>
    <name evidence="1" type="ORF">ACFOX0_22585</name>
</gene>
<comment type="caution">
    <text evidence="1">The sequence shown here is derived from an EMBL/GenBank/DDBJ whole genome shotgun (WGS) entry which is preliminary data.</text>
</comment>